<gene>
    <name evidence="3" type="ORF">N425_07340</name>
</gene>
<comment type="caution">
    <text evidence="3">The sequence shown here is derived from an EMBL/GenBank/DDBJ whole genome shotgun (WGS) entry which is preliminary data.</text>
</comment>
<dbReference type="Pfam" id="PF02368">
    <property type="entry name" value="Big_2"/>
    <property type="match status" value="3"/>
</dbReference>
<evidence type="ECO:0000313" key="3">
    <source>
        <dbReference type="EMBL" id="ETK01883.1"/>
    </source>
</evidence>
<name>W2C490_9BACT</name>
<dbReference type="InterPro" id="IPR003343">
    <property type="entry name" value="Big_2"/>
</dbReference>
<dbReference type="SMART" id="SM00635">
    <property type="entry name" value="BID_2"/>
    <property type="match status" value="3"/>
</dbReference>
<feature type="domain" description="BIG2" evidence="2">
    <location>
        <begin position="390"/>
        <end position="467"/>
    </location>
</feature>
<feature type="domain" description="BIG2" evidence="2">
    <location>
        <begin position="111"/>
        <end position="194"/>
    </location>
</feature>
<dbReference type="InterPro" id="IPR008964">
    <property type="entry name" value="Invasin/intimin_cell_adhesion"/>
</dbReference>
<dbReference type="AlphaFoldDB" id="W2C490"/>
<keyword evidence="1" id="KW-0732">Signal</keyword>
<dbReference type="Proteomes" id="UP000018837">
    <property type="component" value="Unassembled WGS sequence"/>
</dbReference>
<accession>W2C490</accession>
<dbReference type="EMBL" id="AYUF01000429">
    <property type="protein sequence ID" value="ETK01883.1"/>
    <property type="molecule type" value="Genomic_DNA"/>
</dbReference>
<sequence length="544" mass="56950">MKKITIQLLAVAGAMALFTSEARAQATVQLNSHETIQLIYGQKDSVKATISAPGEVLSWSTNPASAYVAKSAADSTWGVITAPAAGPNYDGWVVISYGAAKDSVKLQINHAVDSVSFGAVSRDTTMGIGTTKTLTASVFPNTPPNKALQEVLYSSSNSAVAEVQTVGLQGIITAKAVGTARITVSAGKGAGMKTDTFLVKVDNPITGLNFAITTDTIPMQINSELDVQAVATPANADNINTLQWSIVPIAPATPGLVTIASNSGLTVKIQSAATPGIARLIVTSTNGVTANRVIKVLDPIHVTAMTIDKDTVSLPVGKKDTLTARILPAEALNKKVTWTSTNPSFAAVERLTDTTAVVTGKTVGVAMIVGETEDGNFKDTCYIYVRNAVELKAIKLDKQKIRLKLNTTDTLAVAFSPANASDQRVKFLSADTSIATVDANGVIKGLKTGTVYVSVTSLEGGFKDSCEVTVYDPSPNVETAAGVNIWSAENGLRVQSDKVRTLAVYSISGALYRKETVVGDRFIALPSGLYVVTLGEVSRKVAIP</sequence>
<dbReference type="PATRIC" id="fig|1411148.3.peg.1121"/>
<proteinExistence type="predicted"/>
<feature type="chain" id="PRO_5004813401" description="BIG2 domain-containing protein" evidence="1">
    <location>
        <begin position="25"/>
        <end position="544"/>
    </location>
</feature>
<feature type="domain" description="BIG2" evidence="2">
    <location>
        <begin position="301"/>
        <end position="382"/>
    </location>
</feature>
<feature type="signal peptide" evidence="1">
    <location>
        <begin position="1"/>
        <end position="24"/>
    </location>
</feature>
<evidence type="ECO:0000256" key="1">
    <source>
        <dbReference type="SAM" id="SignalP"/>
    </source>
</evidence>
<dbReference type="SUPFAM" id="SSF49373">
    <property type="entry name" value="Invasin/intimin cell-adhesion fragments"/>
    <property type="match status" value="3"/>
</dbReference>
<evidence type="ECO:0000259" key="2">
    <source>
        <dbReference type="SMART" id="SM00635"/>
    </source>
</evidence>
<reference evidence="3 4" key="1">
    <citation type="submission" date="2013-11" db="EMBL/GenBank/DDBJ databases">
        <title>Single cell genomics of uncultured Tannerella BU063 (oral taxon 286).</title>
        <authorList>
            <person name="Beall C.J."/>
            <person name="Campbell A.G."/>
            <person name="Griffen A.L."/>
            <person name="Podar M."/>
            <person name="Leys E.J."/>
        </authorList>
    </citation>
    <scope>NUCLEOTIDE SEQUENCE [LARGE SCALE GENOMIC DNA]</scope>
    <source>
        <strain evidence="3">Cell 2</strain>
    </source>
</reference>
<evidence type="ECO:0000313" key="4">
    <source>
        <dbReference type="Proteomes" id="UP000018837"/>
    </source>
</evidence>
<organism evidence="3 4">
    <name type="scientific">Tannerella sp. oral taxon BU063 isolate Cell 2</name>
    <dbReference type="NCBI Taxonomy" id="1411148"/>
    <lineage>
        <taxon>Bacteria</taxon>
        <taxon>Pseudomonadati</taxon>
        <taxon>Bacteroidota</taxon>
        <taxon>Bacteroidia</taxon>
        <taxon>Bacteroidales</taxon>
        <taxon>Tannerellaceae</taxon>
        <taxon>Tannerella</taxon>
    </lineage>
</organism>
<protein>
    <recommendedName>
        <fullName evidence="2">BIG2 domain-containing protein</fullName>
    </recommendedName>
</protein>
<dbReference type="Gene3D" id="2.60.40.1080">
    <property type="match status" value="3"/>
</dbReference>